<sequence>MRPKHGIDVDRMRAFADAVFSIAITLLALDMAVPKGLPSGQLGHALREELPAVAGYALSFVVVGALWLSHHRLFGMVRVLDHALLYVELALLALVAALPFPTRVISDYHDSAVATSLYAATISAAALLITAMFLLLRMRPELRGEEVRDEAVTHAVLLSGTVAAVFATSVPLTLISPSAAEYWWILVVPVRRWLNRRHHPVAEAVA</sequence>
<evidence type="ECO:0000256" key="11">
    <source>
        <dbReference type="ARBA" id="ARBA00023303"/>
    </source>
</evidence>
<dbReference type="GO" id="GO:0015252">
    <property type="term" value="F:proton channel activity"/>
    <property type="evidence" value="ECO:0007669"/>
    <property type="project" value="InterPro"/>
</dbReference>
<evidence type="ECO:0000313" key="14">
    <source>
        <dbReference type="EMBL" id="SEG93121.1"/>
    </source>
</evidence>
<name>A0A1H6E795_9ACTN</name>
<evidence type="ECO:0000256" key="3">
    <source>
        <dbReference type="ARBA" id="ARBA00022448"/>
    </source>
</evidence>
<dbReference type="PANTHER" id="PTHR31462">
    <property type="entry name" value="ENDOSOMAL/LYSOSOMAL POTASSIUM CHANNEL TMEM175"/>
    <property type="match status" value="1"/>
</dbReference>
<comment type="similarity">
    <text evidence="2">Belongs to the TMEM175 family.</text>
</comment>
<keyword evidence="11" id="KW-0407">Ion channel</keyword>
<keyword evidence="10 13" id="KW-0472">Membrane</keyword>
<keyword evidence="6" id="KW-0631">Potassium channel</keyword>
<feature type="transmembrane region" description="Helical" evidence="13">
    <location>
        <begin position="112"/>
        <end position="136"/>
    </location>
</feature>
<dbReference type="GO" id="GO:0016020">
    <property type="term" value="C:membrane"/>
    <property type="evidence" value="ECO:0007669"/>
    <property type="project" value="UniProtKB-SubCell"/>
</dbReference>
<evidence type="ECO:0000256" key="6">
    <source>
        <dbReference type="ARBA" id="ARBA00022826"/>
    </source>
</evidence>
<protein>
    <submittedName>
        <fullName evidence="14">Uncharacterized membrane protein</fullName>
    </submittedName>
</protein>
<dbReference type="Proteomes" id="UP000236754">
    <property type="component" value="Unassembled WGS sequence"/>
</dbReference>
<feature type="transmembrane region" description="Helical" evidence="13">
    <location>
        <begin position="53"/>
        <end position="71"/>
    </location>
</feature>
<keyword evidence="4" id="KW-0633">Potassium transport</keyword>
<keyword evidence="9" id="KW-0406">Ion transport</keyword>
<proteinExistence type="inferred from homology"/>
<dbReference type="EMBL" id="FNVU01000027">
    <property type="protein sequence ID" value="SEG93121.1"/>
    <property type="molecule type" value="Genomic_DNA"/>
</dbReference>
<evidence type="ECO:0000313" key="15">
    <source>
        <dbReference type="Proteomes" id="UP000236754"/>
    </source>
</evidence>
<evidence type="ECO:0000256" key="13">
    <source>
        <dbReference type="SAM" id="Phobius"/>
    </source>
</evidence>
<feature type="transmembrane region" description="Helical" evidence="13">
    <location>
        <begin position="83"/>
        <end position="100"/>
    </location>
</feature>
<evidence type="ECO:0000256" key="4">
    <source>
        <dbReference type="ARBA" id="ARBA00022538"/>
    </source>
</evidence>
<gene>
    <name evidence="14" type="ORF">SAMN05216223_12730</name>
</gene>
<evidence type="ECO:0000256" key="10">
    <source>
        <dbReference type="ARBA" id="ARBA00023136"/>
    </source>
</evidence>
<evidence type="ECO:0000256" key="8">
    <source>
        <dbReference type="ARBA" id="ARBA00022989"/>
    </source>
</evidence>
<dbReference type="PANTHER" id="PTHR31462:SF5">
    <property type="entry name" value="ENDOSOMAL_LYSOSOMAL PROTON CHANNEL TMEM175"/>
    <property type="match status" value="1"/>
</dbReference>
<dbReference type="InterPro" id="IPR010617">
    <property type="entry name" value="TMEM175-like"/>
</dbReference>
<comment type="catalytic activity">
    <reaction evidence="12">
        <text>K(+)(in) = K(+)(out)</text>
        <dbReference type="Rhea" id="RHEA:29463"/>
        <dbReference type="ChEBI" id="CHEBI:29103"/>
    </reaction>
</comment>
<evidence type="ECO:0000256" key="5">
    <source>
        <dbReference type="ARBA" id="ARBA00022692"/>
    </source>
</evidence>
<evidence type="ECO:0000256" key="2">
    <source>
        <dbReference type="ARBA" id="ARBA00006920"/>
    </source>
</evidence>
<keyword evidence="8 13" id="KW-1133">Transmembrane helix</keyword>
<keyword evidence="7" id="KW-0630">Potassium</keyword>
<feature type="transmembrane region" description="Helical" evidence="13">
    <location>
        <begin position="156"/>
        <end position="175"/>
    </location>
</feature>
<comment type="subcellular location">
    <subcellularLocation>
        <location evidence="1">Membrane</location>
        <topology evidence="1">Multi-pass membrane protein</topology>
    </subcellularLocation>
</comment>
<reference evidence="14 15" key="1">
    <citation type="submission" date="2016-10" db="EMBL/GenBank/DDBJ databases">
        <authorList>
            <person name="de Groot N.N."/>
        </authorList>
    </citation>
    <scope>NUCLEOTIDE SEQUENCE [LARGE SCALE GENOMIC DNA]</scope>
    <source>
        <strain evidence="14 15">CGMCC 4.2023</strain>
    </source>
</reference>
<dbReference type="Pfam" id="PF06736">
    <property type="entry name" value="TMEM175"/>
    <property type="match status" value="1"/>
</dbReference>
<dbReference type="AlphaFoldDB" id="A0A1H6E795"/>
<keyword evidence="15" id="KW-1185">Reference proteome</keyword>
<dbReference type="GO" id="GO:0005267">
    <property type="term" value="F:potassium channel activity"/>
    <property type="evidence" value="ECO:0007669"/>
    <property type="project" value="UniProtKB-KW"/>
</dbReference>
<evidence type="ECO:0000256" key="1">
    <source>
        <dbReference type="ARBA" id="ARBA00004141"/>
    </source>
</evidence>
<keyword evidence="3" id="KW-0813">Transport</keyword>
<dbReference type="RefSeq" id="WP_103890500.1">
    <property type="nucleotide sequence ID" value="NZ_FNVU01000027.1"/>
</dbReference>
<evidence type="ECO:0000256" key="12">
    <source>
        <dbReference type="ARBA" id="ARBA00034430"/>
    </source>
</evidence>
<evidence type="ECO:0000256" key="7">
    <source>
        <dbReference type="ARBA" id="ARBA00022958"/>
    </source>
</evidence>
<keyword evidence="5 13" id="KW-0812">Transmembrane</keyword>
<dbReference type="OrthoDB" id="7626281at2"/>
<feature type="transmembrane region" description="Helical" evidence="13">
    <location>
        <begin position="12"/>
        <end position="33"/>
    </location>
</feature>
<accession>A0A1H6E795</accession>
<evidence type="ECO:0000256" key="9">
    <source>
        <dbReference type="ARBA" id="ARBA00023065"/>
    </source>
</evidence>
<organism evidence="14 15">
    <name type="scientific">Actinacidiphila yanglinensis</name>
    <dbReference type="NCBI Taxonomy" id="310779"/>
    <lineage>
        <taxon>Bacteria</taxon>
        <taxon>Bacillati</taxon>
        <taxon>Actinomycetota</taxon>
        <taxon>Actinomycetes</taxon>
        <taxon>Kitasatosporales</taxon>
        <taxon>Streptomycetaceae</taxon>
        <taxon>Actinacidiphila</taxon>
    </lineage>
</organism>